<dbReference type="EMBL" id="BQNB010021712">
    <property type="protein sequence ID" value="GJU09266.1"/>
    <property type="molecule type" value="Genomic_DNA"/>
</dbReference>
<reference evidence="2" key="2">
    <citation type="submission" date="2022-01" db="EMBL/GenBank/DDBJ databases">
        <authorList>
            <person name="Yamashiro T."/>
            <person name="Shiraishi A."/>
            <person name="Satake H."/>
            <person name="Nakayama K."/>
        </authorList>
    </citation>
    <scope>NUCLEOTIDE SEQUENCE</scope>
</reference>
<feature type="compositionally biased region" description="Basic and acidic residues" evidence="1">
    <location>
        <begin position="59"/>
        <end position="68"/>
    </location>
</feature>
<proteinExistence type="predicted"/>
<evidence type="ECO:0000256" key="1">
    <source>
        <dbReference type="SAM" id="MobiDB-lite"/>
    </source>
</evidence>
<name>A0ABQ5J9Q5_9ASTR</name>
<protein>
    <submittedName>
        <fullName evidence="2">Uncharacterized protein</fullName>
    </submittedName>
</protein>
<organism evidence="2 3">
    <name type="scientific">Tanacetum coccineum</name>
    <dbReference type="NCBI Taxonomy" id="301880"/>
    <lineage>
        <taxon>Eukaryota</taxon>
        <taxon>Viridiplantae</taxon>
        <taxon>Streptophyta</taxon>
        <taxon>Embryophyta</taxon>
        <taxon>Tracheophyta</taxon>
        <taxon>Spermatophyta</taxon>
        <taxon>Magnoliopsida</taxon>
        <taxon>eudicotyledons</taxon>
        <taxon>Gunneridae</taxon>
        <taxon>Pentapetalae</taxon>
        <taxon>asterids</taxon>
        <taxon>campanulids</taxon>
        <taxon>Asterales</taxon>
        <taxon>Asteraceae</taxon>
        <taxon>Asteroideae</taxon>
        <taxon>Anthemideae</taxon>
        <taxon>Anthemidinae</taxon>
        <taxon>Tanacetum</taxon>
    </lineage>
</organism>
<accession>A0ABQ5J9Q5</accession>
<keyword evidence="3" id="KW-1185">Reference proteome</keyword>
<evidence type="ECO:0000313" key="3">
    <source>
        <dbReference type="Proteomes" id="UP001151760"/>
    </source>
</evidence>
<reference evidence="2" key="1">
    <citation type="journal article" date="2022" name="Int. J. Mol. Sci.">
        <title>Draft Genome of Tanacetum Coccineum: Genomic Comparison of Closely Related Tanacetum-Family Plants.</title>
        <authorList>
            <person name="Yamashiro T."/>
            <person name="Shiraishi A."/>
            <person name="Nakayama K."/>
            <person name="Satake H."/>
        </authorList>
    </citation>
    <scope>NUCLEOTIDE SEQUENCE</scope>
</reference>
<sequence>MLSPDLPNTATGLKTKLATAIGSNKGYRNTIELPDGNNVSDMVIDKNVVEPIELVDKEEAMDEEKVNESNESVNEDSTKRGKYADRLLDMPRSQLIGYYLKHEINEKQLRVL</sequence>
<feature type="region of interest" description="Disordered" evidence="1">
    <location>
        <begin position="59"/>
        <end position="79"/>
    </location>
</feature>
<gene>
    <name evidence="2" type="ORF">Tco_1125696</name>
</gene>
<dbReference type="Proteomes" id="UP001151760">
    <property type="component" value="Unassembled WGS sequence"/>
</dbReference>
<comment type="caution">
    <text evidence="2">The sequence shown here is derived from an EMBL/GenBank/DDBJ whole genome shotgun (WGS) entry which is preliminary data.</text>
</comment>
<evidence type="ECO:0000313" key="2">
    <source>
        <dbReference type="EMBL" id="GJU09266.1"/>
    </source>
</evidence>